<dbReference type="GO" id="GO:0005525">
    <property type="term" value="F:GTP binding"/>
    <property type="evidence" value="ECO:0007669"/>
    <property type="project" value="UniProtKB-KW"/>
</dbReference>
<dbReference type="PANTHER" id="PTHR45759">
    <property type="entry name" value="NUCLEOLAR GTP-BINDING PROTEIN 1"/>
    <property type="match status" value="1"/>
</dbReference>
<feature type="region of interest" description="Disordered" evidence="7">
    <location>
        <begin position="495"/>
        <end position="631"/>
    </location>
</feature>
<dbReference type="GO" id="GO:0005730">
    <property type="term" value="C:nucleolus"/>
    <property type="evidence" value="ECO:0007669"/>
    <property type="project" value="UniProtKB-SubCell"/>
</dbReference>
<evidence type="ECO:0000259" key="8">
    <source>
        <dbReference type="PROSITE" id="PS51710"/>
    </source>
</evidence>
<dbReference type="OrthoDB" id="415015at2759"/>
<dbReference type="Pfam" id="PF17835">
    <property type="entry name" value="NOG1_N"/>
    <property type="match status" value="1"/>
</dbReference>
<protein>
    <recommendedName>
        <fullName evidence="6">Nucleolar GTP-binding protein 1</fullName>
    </recommendedName>
</protein>
<dbReference type="InterPro" id="IPR005225">
    <property type="entry name" value="Small_GTP-bd"/>
</dbReference>
<feature type="domain" description="OBG-type G" evidence="8">
    <location>
        <begin position="169"/>
        <end position="340"/>
    </location>
</feature>
<dbReference type="InterPro" id="IPR010674">
    <property type="entry name" value="NOG1_Rossman_fold_dom"/>
</dbReference>
<organism evidence="9 10">
    <name type="scientific">Bugula neritina</name>
    <name type="common">Brown bryozoan</name>
    <name type="synonym">Sertularia neritina</name>
    <dbReference type="NCBI Taxonomy" id="10212"/>
    <lineage>
        <taxon>Eukaryota</taxon>
        <taxon>Metazoa</taxon>
        <taxon>Spiralia</taxon>
        <taxon>Lophotrochozoa</taxon>
        <taxon>Bryozoa</taxon>
        <taxon>Gymnolaemata</taxon>
        <taxon>Cheilostomatida</taxon>
        <taxon>Flustrina</taxon>
        <taxon>Buguloidea</taxon>
        <taxon>Bugulidae</taxon>
        <taxon>Bugula</taxon>
    </lineage>
</organism>
<keyword evidence="5 6" id="KW-0539">Nucleus</keyword>
<dbReference type="EMBL" id="VXIV02002437">
    <property type="protein sequence ID" value="KAF6025705.1"/>
    <property type="molecule type" value="Genomic_DNA"/>
</dbReference>
<dbReference type="CDD" id="cd01897">
    <property type="entry name" value="NOG"/>
    <property type="match status" value="1"/>
</dbReference>
<dbReference type="InterPro" id="IPR027417">
    <property type="entry name" value="P-loop_NTPase"/>
</dbReference>
<keyword evidence="2 6" id="KW-0690">Ribosome biogenesis</keyword>
<keyword evidence="10" id="KW-1185">Reference proteome</keyword>
<evidence type="ECO:0000256" key="6">
    <source>
        <dbReference type="PIRNR" id="PIRNR038919"/>
    </source>
</evidence>
<proteinExistence type="inferred from homology"/>
<dbReference type="Pfam" id="PF08155">
    <property type="entry name" value="NOGCT"/>
    <property type="match status" value="1"/>
</dbReference>
<feature type="compositionally biased region" description="Basic and acidic residues" evidence="7">
    <location>
        <begin position="536"/>
        <end position="562"/>
    </location>
</feature>
<dbReference type="Gene3D" id="3.40.50.300">
    <property type="entry name" value="P-loop containing nucleotide triphosphate hydrolases"/>
    <property type="match status" value="1"/>
</dbReference>
<comment type="caution">
    <text evidence="9">The sequence shown here is derived from an EMBL/GenBank/DDBJ whole genome shotgun (WGS) entry which is preliminary data.</text>
</comment>
<comment type="subcellular location">
    <subcellularLocation>
        <location evidence="1 6">Nucleus</location>
        <location evidence="1 6">Nucleolus</location>
    </subcellularLocation>
</comment>
<keyword evidence="3" id="KW-0547">Nucleotide-binding</keyword>
<evidence type="ECO:0000256" key="7">
    <source>
        <dbReference type="SAM" id="MobiDB-lite"/>
    </source>
</evidence>
<dbReference type="InterPro" id="IPR006073">
    <property type="entry name" value="GTP-bd"/>
</dbReference>
<evidence type="ECO:0000256" key="3">
    <source>
        <dbReference type="ARBA" id="ARBA00022741"/>
    </source>
</evidence>
<evidence type="ECO:0000256" key="5">
    <source>
        <dbReference type="ARBA" id="ARBA00023242"/>
    </source>
</evidence>
<evidence type="ECO:0000313" key="9">
    <source>
        <dbReference type="EMBL" id="KAF6025705.1"/>
    </source>
</evidence>
<dbReference type="PIRSF" id="PIRSF038919">
    <property type="entry name" value="NOG1"/>
    <property type="match status" value="1"/>
</dbReference>
<dbReference type="Gene3D" id="1.20.120.1190">
    <property type="match status" value="1"/>
</dbReference>
<dbReference type="InterPro" id="IPR024926">
    <property type="entry name" value="NOG1"/>
</dbReference>
<dbReference type="NCBIfam" id="TIGR00231">
    <property type="entry name" value="small_GTP"/>
    <property type="match status" value="1"/>
</dbReference>
<evidence type="ECO:0000313" key="10">
    <source>
        <dbReference type="Proteomes" id="UP000593567"/>
    </source>
</evidence>
<dbReference type="InterPro" id="IPR031167">
    <property type="entry name" value="G_OBG"/>
</dbReference>
<accession>A0A7J7JHW6</accession>
<gene>
    <name evidence="9" type="ORF">EB796_015956</name>
</gene>
<dbReference type="FunFam" id="3.40.50.300:FF:000496">
    <property type="entry name" value="Nucleolar GTP-binding protein 1"/>
    <property type="match status" value="1"/>
</dbReference>
<evidence type="ECO:0000256" key="2">
    <source>
        <dbReference type="ARBA" id="ARBA00022517"/>
    </source>
</evidence>
<keyword evidence="4" id="KW-0342">GTP-binding</keyword>
<dbReference type="AlphaFoldDB" id="A0A7J7JHW6"/>
<comment type="function">
    <text evidence="6">Involved in the biogenesis of the 60S ribosomal subunit.</text>
</comment>
<reference evidence="9" key="1">
    <citation type="submission" date="2020-06" db="EMBL/GenBank/DDBJ databases">
        <title>Draft genome of Bugula neritina, a colonial animal packing powerful symbionts and potential medicines.</title>
        <authorList>
            <person name="Rayko M."/>
        </authorList>
    </citation>
    <scope>NUCLEOTIDE SEQUENCE [LARGE SCALE GENOMIC DNA]</scope>
    <source>
        <strain evidence="9">Kwan_BN1</strain>
    </source>
</reference>
<evidence type="ECO:0000256" key="4">
    <source>
        <dbReference type="ARBA" id="ARBA00023134"/>
    </source>
</evidence>
<dbReference type="Proteomes" id="UP000593567">
    <property type="component" value="Unassembled WGS sequence"/>
</dbReference>
<sequence>MSQYNFKKIIVVPTSKDFIDIILSKTQRKTPTEVHKQYAIGRIRQFYMKKVKFTQQNFHDKLSQILEDFPKLDDIHPFYADLMNVLYDRDHYKLALGQINTARHLIDNVSKDYSRLIKYADTLYRCKQLKKAALGRMCTIMKRQNQSLTYLEQVRQHLSRLPSIDPNTRTLLVCGFPNVGKSSFMNKVTRADVEVQPYAFTTKSLYVGHMDYRYLRWQVIDTPGILDHSLEDRNTIEMQAITALAHLRAAVLYVMDVSELCGYNLNQQYELFESIKPLFQNKPLMICANKVDVVPFDELSPDAIEVFKKFEAEKIPVLPMSTVTEEGIMKVKTEACDRLLAVRVETKARGRKVNDIMNRLHVALPAQRDEKVRPPCIPPAVLAKRKGQAAVQAQKKVLERDIELEMGDEYILDLQKNWDLKNDEWKQDVIPEIWSGRNIADYIDPEIMEKLDALEREEDMRMKAGVYDNESSEEDEETLTIRKTADKIRERRQILKKEAQERHRIKTRLPRTAEKMSGKKLKSQMNDLGVELESDDEKHFSKTRSRSETRRPLKRQREDSEGVIRSSSKVPRDVSGVRDVSMASQTRKMHKTSQRKMNQFGKMGESDRHIAVKKPKHLFSGKRKSGKTDRR</sequence>
<comment type="similarity">
    <text evidence="6">Belongs to the TRAFAC class OBG-HflX-like GTPase superfamily. OBG GTPase family. NOG subfamily.</text>
</comment>
<dbReference type="PROSITE" id="PS51710">
    <property type="entry name" value="G_OBG"/>
    <property type="match status" value="1"/>
</dbReference>
<evidence type="ECO:0000256" key="1">
    <source>
        <dbReference type="ARBA" id="ARBA00004604"/>
    </source>
</evidence>
<dbReference type="InterPro" id="IPR012973">
    <property type="entry name" value="NOG_C"/>
</dbReference>
<dbReference type="PRINTS" id="PR00326">
    <property type="entry name" value="GTP1OBG"/>
</dbReference>
<dbReference type="Pfam" id="PF06858">
    <property type="entry name" value="NOG1"/>
    <property type="match status" value="1"/>
</dbReference>
<name>A0A7J7JHW6_BUGNE</name>
<dbReference type="GO" id="GO:0042254">
    <property type="term" value="P:ribosome biogenesis"/>
    <property type="evidence" value="ECO:0007669"/>
    <property type="project" value="UniProtKB-KW"/>
</dbReference>
<feature type="compositionally biased region" description="Basic residues" evidence="7">
    <location>
        <begin position="611"/>
        <end position="625"/>
    </location>
</feature>
<dbReference type="SUPFAM" id="SSF52540">
    <property type="entry name" value="P-loop containing nucleoside triphosphate hydrolases"/>
    <property type="match status" value="1"/>
</dbReference>
<dbReference type="FunFam" id="1.20.120.1190:FF:000001">
    <property type="entry name" value="Nucleolar GTP-binding protein 1"/>
    <property type="match status" value="1"/>
</dbReference>
<dbReference type="InterPro" id="IPR041623">
    <property type="entry name" value="NOG1_N"/>
</dbReference>